<dbReference type="Proteomes" id="UP000446768">
    <property type="component" value="Unassembled WGS sequence"/>
</dbReference>
<dbReference type="AlphaFoldDB" id="A0A7X2IN32"/>
<evidence type="ECO:0000313" key="3">
    <source>
        <dbReference type="EMBL" id="MRV72849.1"/>
    </source>
</evidence>
<dbReference type="RefSeq" id="WP_154374837.1">
    <property type="nucleotide sequence ID" value="NZ_WKJJ01000008.1"/>
</dbReference>
<gene>
    <name evidence="3" type="ORF">GJ700_14150</name>
</gene>
<feature type="domain" description="Fatty acid desaturase" evidence="2">
    <location>
        <begin position="48"/>
        <end position="276"/>
    </location>
</feature>
<name>A0A7X2IN32_9BURK</name>
<evidence type="ECO:0000313" key="4">
    <source>
        <dbReference type="Proteomes" id="UP000446768"/>
    </source>
</evidence>
<keyword evidence="4" id="KW-1185">Reference proteome</keyword>
<comment type="caution">
    <text evidence="3">The sequence shown here is derived from an EMBL/GenBank/DDBJ whole genome shotgun (WGS) entry which is preliminary data.</text>
</comment>
<keyword evidence="1" id="KW-0472">Membrane</keyword>
<evidence type="ECO:0000259" key="2">
    <source>
        <dbReference type="Pfam" id="PF00487"/>
    </source>
</evidence>
<keyword evidence="1" id="KW-1133">Transmembrane helix</keyword>
<dbReference type="InterPro" id="IPR005804">
    <property type="entry name" value="FA_desaturase_dom"/>
</dbReference>
<dbReference type="EMBL" id="WKJJ01000008">
    <property type="protein sequence ID" value="MRV72849.1"/>
    <property type="molecule type" value="Genomic_DNA"/>
</dbReference>
<evidence type="ECO:0000256" key="1">
    <source>
        <dbReference type="SAM" id="Phobius"/>
    </source>
</evidence>
<dbReference type="Pfam" id="PF00487">
    <property type="entry name" value="FA_desaturase"/>
    <property type="match status" value="1"/>
</dbReference>
<protein>
    <submittedName>
        <fullName evidence="3">Fatty acid desaturase</fullName>
    </submittedName>
</protein>
<feature type="transmembrane region" description="Helical" evidence="1">
    <location>
        <begin position="21"/>
        <end position="44"/>
    </location>
</feature>
<dbReference type="PANTHER" id="PTHR19353:SF19">
    <property type="entry name" value="DELTA(5) FATTY ACID DESATURASE C-RELATED"/>
    <property type="match status" value="1"/>
</dbReference>
<sequence>MARPEIISKEELKQLAQTSAWRAWWGVAVNYGILAGAFALPVLWRHPLAWAVAAIVLAGRAQAFGILAHDACHLAYFPSRRLNEWAGKWLFGALPNLSFTRYRKGHLEHHRLAGTELDPDHGFIAGYPASRASLLRKLARDLSGLNGVKNIAYQLKGIEAESTLPFLATHGALLGALWLAGAPETYACWWLGQLFVFPLLVRLRVMSEHGGLPDAMSRDPRLSVGTTLSGPLARLLVTPNNVNYHVEHHLSAAVPSYRLRAFHRLLVQRGYYEGAACVAPSLWAVVRRCTAAAGAAAPRAQGRRTRSIFDNMT</sequence>
<dbReference type="GO" id="GO:0016020">
    <property type="term" value="C:membrane"/>
    <property type="evidence" value="ECO:0007669"/>
    <property type="project" value="TreeGrafter"/>
</dbReference>
<dbReference type="CDD" id="cd03510">
    <property type="entry name" value="Rhizobitoxine-FADS-like"/>
    <property type="match status" value="1"/>
</dbReference>
<accession>A0A7X2IN32</accession>
<proteinExistence type="predicted"/>
<reference evidence="3 4" key="1">
    <citation type="submission" date="2019-11" db="EMBL/GenBank/DDBJ databases">
        <title>Novel species isolated from a subtropical stream in China.</title>
        <authorList>
            <person name="Lu H."/>
        </authorList>
    </citation>
    <scope>NUCLEOTIDE SEQUENCE [LARGE SCALE GENOMIC DNA]</scope>
    <source>
        <strain evidence="3 4">FT92W</strain>
    </source>
</reference>
<dbReference type="GO" id="GO:0008610">
    <property type="term" value="P:lipid biosynthetic process"/>
    <property type="evidence" value="ECO:0007669"/>
    <property type="project" value="UniProtKB-ARBA"/>
</dbReference>
<dbReference type="GO" id="GO:0016717">
    <property type="term" value="F:oxidoreductase activity, acting on paired donors, with oxidation of a pair of donors resulting in the reduction of molecular oxygen to two molecules of water"/>
    <property type="evidence" value="ECO:0007669"/>
    <property type="project" value="TreeGrafter"/>
</dbReference>
<dbReference type="PANTHER" id="PTHR19353">
    <property type="entry name" value="FATTY ACID DESATURASE 2"/>
    <property type="match status" value="1"/>
</dbReference>
<organism evidence="3 4">
    <name type="scientific">Pseudoduganella rivuli</name>
    <dbReference type="NCBI Taxonomy" id="2666085"/>
    <lineage>
        <taxon>Bacteria</taxon>
        <taxon>Pseudomonadati</taxon>
        <taxon>Pseudomonadota</taxon>
        <taxon>Betaproteobacteria</taxon>
        <taxon>Burkholderiales</taxon>
        <taxon>Oxalobacteraceae</taxon>
        <taxon>Telluria group</taxon>
        <taxon>Pseudoduganella</taxon>
    </lineage>
</organism>
<keyword evidence="1" id="KW-0812">Transmembrane</keyword>
<dbReference type="InterPro" id="IPR012171">
    <property type="entry name" value="Fatty_acid_desaturase"/>
</dbReference>